<dbReference type="SUPFAM" id="SSF47598">
    <property type="entry name" value="Ribbon-helix-helix"/>
    <property type="match status" value="1"/>
</dbReference>
<reference evidence="7 8" key="1">
    <citation type="submission" date="2016-11" db="EMBL/GenBank/DDBJ databases">
        <authorList>
            <person name="Jaros S."/>
            <person name="Januszkiewicz K."/>
            <person name="Wedrychowicz H."/>
        </authorList>
    </citation>
    <scope>NUCLEOTIDE SEQUENCE [LARGE SCALE GENOMIC DNA]</scope>
    <source>
        <strain evidence="7 8">GAS138</strain>
    </source>
</reference>
<keyword evidence="2" id="KW-1277">Toxin-antitoxin system</keyword>
<dbReference type="AlphaFoldDB" id="A0A1M5X398"/>
<evidence type="ECO:0000256" key="5">
    <source>
        <dbReference type="ARBA" id="ARBA00023163"/>
    </source>
</evidence>
<name>A0A1M5X398_9BRAD</name>
<keyword evidence="4" id="KW-0238">DNA-binding</keyword>
<evidence type="ECO:0000313" key="7">
    <source>
        <dbReference type="EMBL" id="SHH93974.1"/>
    </source>
</evidence>
<dbReference type="InterPro" id="IPR010985">
    <property type="entry name" value="Ribbon_hlx_hlx"/>
</dbReference>
<gene>
    <name evidence="7" type="ORF">SAMN05443248_6962</name>
</gene>
<dbReference type="GO" id="GO:0003677">
    <property type="term" value="F:DNA binding"/>
    <property type="evidence" value="ECO:0007669"/>
    <property type="project" value="UniProtKB-KW"/>
</dbReference>
<keyword evidence="1" id="KW-0678">Repressor</keyword>
<dbReference type="Proteomes" id="UP000189796">
    <property type="component" value="Chromosome I"/>
</dbReference>
<evidence type="ECO:0000256" key="4">
    <source>
        <dbReference type="ARBA" id="ARBA00023125"/>
    </source>
</evidence>
<evidence type="ECO:0000256" key="6">
    <source>
        <dbReference type="ARBA" id="ARBA00049988"/>
    </source>
</evidence>
<protein>
    <submittedName>
        <fullName evidence="7">Uncharacterized conserved protein, DUF1778 family</fullName>
    </submittedName>
</protein>
<dbReference type="InterPro" id="IPR014795">
    <property type="entry name" value="TacA_1-like"/>
</dbReference>
<comment type="similarity">
    <text evidence="6">Belongs to the TacA antitoxin family.</text>
</comment>
<dbReference type="GO" id="GO:0006355">
    <property type="term" value="P:regulation of DNA-templated transcription"/>
    <property type="evidence" value="ECO:0007669"/>
    <property type="project" value="InterPro"/>
</dbReference>
<dbReference type="RefSeq" id="WP_079605257.1">
    <property type="nucleotide sequence ID" value="NZ_LT670817.1"/>
</dbReference>
<dbReference type="PANTHER" id="PTHR35401:SF1">
    <property type="entry name" value="CYTOPLASMIC PROTEIN"/>
    <property type="match status" value="1"/>
</dbReference>
<organism evidence="7 8">
    <name type="scientific">Bradyrhizobium erythrophlei</name>
    <dbReference type="NCBI Taxonomy" id="1437360"/>
    <lineage>
        <taxon>Bacteria</taxon>
        <taxon>Pseudomonadati</taxon>
        <taxon>Pseudomonadota</taxon>
        <taxon>Alphaproteobacteria</taxon>
        <taxon>Hyphomicrobiales</taxon>
        <taxon>Nitrobacteraceae</taxon>
        <taxon>Bradyrhizobium</taxon>
    </lineage>
</organism>
<proteinExistence type="inferred from homology"/>
<dbReference type="Pfam" id="PF08681">
    <property type="entry name" value="TacA1"/>
    <property type="match status" value="1"/>
</dbReference>
<keyword evidence="5" id="KW-0804">Transcription</keyword>
<evidence type="ECO:0000256" key="1">
    <source>
        <dbReference type="ARBA" id="ARBA00022491"/>
    </source>
</evidence>
<dbReference type="EMBL" id="LT670817">
    <property type="protein sequence ID" value="SHH93974.1"/>
    <property type="molecule type" value="Genomic_DNA"/>
</dbReference>
<dbReference type="OrthoDB" id="559702at2"/>
<evidence type="ECO:0000256" key="3">
    <source>
        <dbReference type="ARBA" id="ARBA00023015"/>
    </source>
</evidence>
<evidence type="ECO:0000313" key="8">
    <source>
        <dbReference type="Proteomes" id="UP000189796"/>
    </source>
</evidence>
<keyword evidence="3" id="KW-0805">Transcription regulation</keyword>
<dbReference type="PANTHER" id="PTHR35401">
    <property type="entry name" value="COPG FAMILY HELIX-TURN-HELIX PROTEIN-RELATED-RELATED"/>
    <property type="match status" value="1"/>
</dbReference>
<sequence length="96" mass="10825">MTQRTNRTEKLDLRLSRAAKKTLQAAAAAERKSVSEFVLDTALSEAEERLADRRVFTLDAKGWDAFVAALDAPPSRHARLERLFREPSAFDPKNEP</sequence>
<dbReference type="Gene3D" id="1.20.5.780">
    <property type="entry name" value="Single helix bin"/>
    <property type="match status" value="1"/>
</dbReference>
<accession>A0A1M5X398</accession>
<evidence type="ECO:0000256" key="2">
    <source>
        <dbReference type="ARBA" id="ARBA00022649"/>
    </source>
</evidence>